<feature type="domain" description="Glycosyl hydrolase family 13 catalytic" evidence="10">
    <location>
        <begin position="253"/>
        <end position="615"/>
    </location>
</feature>
<dbReference type="GO" id="GO:0004556">
    <property type="term" value="F:alpha-amylase activity"/>
    <property type="evidence" value="ECO:0007669"/>
    <property type="project" value="UniProtKB-UniRule"/>
</dbReference>
<dbReference type="PROSITE" id="PS50088">
    <property type="entry name" value="ANK_REPEAT"/>
    <property type="match status" value="2"/>
</dbReference>
<dbReference type="SUPFAM" id="SSF48403">
    <property type="entry name" value="Ankyrin repeat"/>
    <property type="match status" value="1"/>
</dbReference>
<dbReference type="InterPro" id="IPR006047">
    <property type="entry name" value="GH13_cat_dom"/>
</dbReference>
<dbReference type="PANTHER" id="PTHR24173">
    <property type="entry name" value="ANKYRIN REPEAT CONTAINING"/>
    <property type="match status" value="1"/>
</dbReference>
<evidence type="ECO:0000256" key="2">
    <source>
        <dbReference type="ARBA" id="ARBA00001913"/>
    </source>
</evidence>
<evidence type="ECO:0000256" key="6">
    <source>
        <dbReference type="ARBA" id="ARBA00023043"/>
    </source>
</evidence>
<dbReference type="InterPro" id="IPR036770">
    <property type="entry name" value="Ankyrin_rpt-contain_sf"/>
</dbReference>
<name>A0A813AZV9_9DINO</name>
<dbReference type="PANTHER" id="PTHR24173:SF74">
    <property type="entry name" value="ANKYRIN REPEAT DOMAIN-CONTAINING PROTEIN 16"/>
    <property type="match status" value="1"/>
</dbReference>
<dbReference type="GO" id="GO:0043169">
    <property type="term" value="F:cation binding"/>
    <property type="evidence" value="ECO:0007669"/>
    <property type="project" value="InterPro"/>
</dbReference>
<dbReference type="EMBL" id="CAJNJA010065696">
    <property type="protein sequence ID" value="CAE7886553.1"/>
    <property type="molecule type" value="Genomic_DNA"/>
</dbReference>
<dbReference type="Pfam" id="PF12796">
    <property type="entry name" value="Ank_2"/>
    <property type="match status" value="1"/>
</dbReference>
<comment type="similarity">
    <text evidence="3 8">Belongs to the glycosyl hydrolase 13 family.</text>
</comment>
<dbReference type="PROSITE" id="PS50297">
    <property type="entry name" value="ANK_REP_REGION"/>
    <property type="match status" value="2"/>
</dbReference>
<comment type="catalytic activity">
    <reaction evidence="1 9">
        <text>Endohydrolysis of (1-&gt;4)-alpha-D-glucosidic linkages in polysaccharides containing three or more (1-&gt;4)-alpha-linked D-glucose units.</text>
        <dbReference type="EC" id="3.2.1.1"/>
    </reaction>
</comment>
<dbReference type="Pfam" id="PF00128">
    <property type="entry name" value="Alpha-amylase"/>
    <property type="match status" value="1"/>
</dbReference>
<dbReference type="SMART" id="SM00642">
    <property type="entry name" value="Aamy"/>
    <property type="match status" value="1"/>
</dbReference>
<keyword evidence="9" id="KW-0378">Hydrolase</keyword>
<evidence type="ECO:0000256" key="3">
    <source>
        <dbReference type="ARBA" id="ARBA00008061"/>
    </source>
</evidence>
<evidence type="ECO:0000256" key="4">
    <source>
        <dbReference type="ARBA" id="ARBA00012595"/>
    </source>
</evidence>
<dbReference type="AlphaFoldDB" id="A0A813AZV9"/>
<keyword evidence="5" id="KW-0677">Repeat</keyword>
<feature type="repeat" description="ANK" evidence="7">
    <location>
        <begin position="147"/>
        <end position="179"/>
    </location>
</feature>
<sequence>MLRVYRTSGEELVALVEEEVVGLTVPALKERLRETHGFPVCMQHLLQCGSVSDLMDSASLEPLMELQLYLKPITDLQMGRVAARELVEFAAPCGKADTVRLLLDGVDINWKDGSGQTALAIASRKGFVRIVRLLLEAGADPNIQDASKFTALMHAADLGHVSIVRLLLDHGANWEIKEWMGRTALVLASHRGHEDIVSLMTKGGGGWFWTGEEASYLFDLPSPRKGKAEGQTELEVVWGDNWLVDIDPLEFPGAIFHAFNWKFTDVQRKAAMIAALGFDAVQLSPAQRSIDGEQWWTRYQPVKYEEIHGLGNEQELRQCCKACEKVGLLVFGDLVFNHMQVVASCDEWRKAQQDAGLMEILQRRLSQKLGPTFTRDDFEWPWYPLEGEDWDGPKRMEGWGCGEWSELKGGSAKVVSVHSSHMEKLKSCGVSGFRFDAAKHMRPEHIAQYVDKADVYAYGEVLSIDPAMQREYTDGVSLTTGEQFPTTDFLLGAWLRRFLEVGPPAVDFEHHDWVKHLLDLEMKRPTELPEKLGTVEKGQMSAPILSRNSVRFARNHDTVYNDVPFYGLGGWGQGSAQVAAAWLLAAHDGSVLLLAEDVKKSMVIKEALAYRKALRGVIEGLVPEQRQTIRTEIRVMESEDGGRPLTICVACRVDAGPFPQNSSSCSGFRGAGKRL</sequence>
<dbReference type="InterPro" id="IPR002110">
    <property type="entry name" value="Ankyrin_rpt"/>
</dbReference>
<organism evidence="11 12">
    <name type="scientific">Symbiodinium necroappetens</name>
    <dbReference type="NCBI Taxonomy" id="1628268"/>
    <lineage>
        <taxon>Eukaryota</taxon>
        <taxon>Sar</taxon>
        <taxon>Alveolata</taxon>
        <taxon>Dinophyceae</taxon>
        <taxon>Suessiales</taxon>
        <taxon>Symbiodiniaceae</taxon>
        <taxon>Symbiodinium</taxon>
    </lineage>
</organism>
<feature type="repeat" description="ANK" evidence="7">
    <location>
        <begin position="114"/>
        <end position="146"/>
    </location>
</feature>
<dbReference type="EC" id="3.2.1.1" evidence="4 9"/>
<dbReference type="PRINTS" id="PR00110">
    <property type="entry name" value="ALPHAAMYLASE"/>
</dbReference>
<dbReference type="SUPFAM" id="SSF51445">
    <property type="entry name" value="(Trans)glycosidases"/>
    <property type="match status" value="1"/>
</dbReference>
<keyword evidence="12" id="KW-1185">Reference proteome</keyword>
<dbReference type="Gene3D" id="3.20.20.80">
    <property type="entry name" value="Glycosidases"/>
    <property type="match status" value="1"/>
</dbReference>
<dbReference type="GO" id="GO:0005975">
    <property type="term" value="P:carbohydrate metabolic process"/>
    <property type="evidence" value="ECO:0007669"/>
    <property type="project" value="InterPro"/>
</dbReference>
<evidence type="ECO:0000256" key="8">
    <source>
        <dbReference type="RuleBase" id="RU003615"/>
    </source>
</evidence>
<evidence type="ECO:0000313" key="11">
    <source>
        <dbReference type="EMBL" id="CAE7886553.1"/>
    </source>
</evidence>
<keyword evidence="9" id="KW-0326">Glycosidase</keyword>
<keyword evidence="6 7" id="KW-0040">ANK repeat</keyword>
<reference evidence="11" key="1">
    <citation type="submission" date="2021-02" db="EMBL/GenBank/DDBJ databases">
        <authorList>
            <person name="Dougan E. K."/>
            <person name="Rhodes N."/>
            <person name="Thang M."/>
            <person name="Chan C."/>
        </authorList>
    </citation>
    <scope>NUCLEOTIDE SEQUENCE</scope>
</reference>
<keyword evidence="9" id="KW-0119">Carbohydrate metabolism</keyword>
<dbReference type="InterPro" id="IPR017853">
    <property type="entry name" value="GH"/>
</dbReference>
<dbReference type="SMART" id="SM00248">
    <property type="entry name" value="ANK"/>
    <property type="match status" value="3"/>
</dbReference>
<dbReference type="Proteomes" id="UP000601435">
    <property type="component" value="Unassembled WGS sequence"/>
</dbReference>
<evidence type="ECO:0000313" key="12">
    <source>
        <dbReference type="Proteomes" id="UP000601435"/>
    </source>
</evidence>
<dbReference type="OrthoDB" id="550577at2759"/>
<evidence type="ECO:0000256" key="9">
    <source>
        <dbReference type="RuleBase" id="RU361134"/>
    </source>
</evidence>
<evidence type="ECO:0000256" key="5">
    <source>
        <dbReference type="ARBA" id="ARBA00022737"/>
    </source>
</evidence>
<evidence type="ECO:0000256" key="1">
    <source>
        <dbReference type="ARBA" id="ARBA00000548"/>
    </source>
</evidence>
<comment type="caution">
    <text evidence="11">The sequence shown here is derived from an EMBL/GenBank/DDBJ whole genome shotgun (WGS) entry which is preliminary data.</text>
</comment>
<gene>
    <name evidence="11" type="ORF">SNEC2469_LOCUS29320</name>
</gene>
<accession>A0A813AZV9</accession>
<evidence type="ECO:0000259" key="10">
    <source>
        <dbReference type="SMART" id="SM00642"/>
    </source>
</evidence>
<protein>
    <recommendedName>
        <fullName evidence="4 9">Alpha-amylase</fullName>
        <ecNumber evidence="4 9">3.2.1.1</ecNumber>
    </recommendedName>
</protein>
<proteinExistence type="inferred from homology"/>
<dbReference type="InterPro" id="IPR006046">
    <property type="entry name" value="Alpha_amylase"/>
</dbReference>
<comment type="cofactor">
    <cofactor evidence="2">
        <name>Ca(2+)</name>
        <dbReference type="ChEBI" id="CHEBI:29108"/>
    </cofactor>
</comment>
<dbReference type="Gene3D" id="1.25.40.20">
    <property type="entry name" value="Ankyrin repeat-containing domain"/>
    <property type="match status" value="1"/>
</dbReference>
<evidence type="ECO:0000256" key="7">
    <source>
        <dbReference type="PROSITE-ProRule" id="PRU00023"/>
    </source>
</evidence>